<dbReference type="AlphaFoldDB" id="A0AAJ0AQW2"/>
<evidence type="ECO:0000256" key="1">
    <source>
        <dbReference type="ARBA" id="ARBA00004141"/>
    </source>
</evidence>
<keyword evidence="3 6" id="KW-1133">Transmembrane helix</keyword>
<evidence type="ECO:0000256" key="4">
    <source>
        <dbReference type="ARBA" id="ARBA00023136"/>
    </source>
</evidence>
<feature type="transmembrane region" description="Helical" evidence="6">
    <location>
        <begin position="201"/>
        <end position="222"/>
    </location>
</feature>
<accession>A0AAJ0AQW2</accession>
<dbReference type="GeneID" id="85459023"/>
<evidence type="ECO:0000256" key="2">
    <source>
        <dbReference type="ARBA" id="ARBA00022692"/>
    </source>
</evidence>
<dbReference type="InterPro" id="IPR006603">
    <property type="entry name" value="PQ-loop_rpt"/>
</dbReference>
<name>A0AAJ0AQW2_9PEZI</name>
<gene>
    <name evidence="7" type="ORF">BDP55DRAFT_658637</name>
</gene>
<organism evidence="7 8">
    <name type="scientific">Colletotrichum godetiae</name>
    <dbReference type="NCBI Taxonomy" id="1209918"/>
    <lineage>
        <taxon>Eukaryota</taxon>
        <taxon>Fungi</taxon>
        <taxon>Dikarya</taxon>
        <taxon>Ascomycota</taxon>
        <taxon>Pezizomycotina</taxon>
        <taxon>Sordariomycetes</taxon>
        <taxon>Hypocreomycetidae</taxon>
        <taxon>Glomerellales</taxon>
        <taxon>Glomerellaceae</taxon>
        <taxon>Colletotrichum</taxon>
        <taxon>Colletotrichum acutatum species complex</taxon>
    </lineage>
</organism>
<dbReference type="PANTHER" id="PTHR14856">
    <property type="entry name" value="PQ-LOOP REPEAT-CONTAINING PROTEIN 1-LIKE PROTEIN"/>
    <property type="match status" value="1"/>
</dbReference>
<evidence type="ECO:0000256" key="3">
    <source>
        <dbReference type="ARBA" id="ARBA00022989"/>
    </source>
</evidence>
<evidence type="ECO:0008006" key="9">
    <source>
        <dbReference type="Google" id="ProtNLM"/>
    </source>
</evidence>
<dbReference type="RefSeq" id="XP_060431798.1">
    <property type="nucleotide sequence ID" value="XM_060574497.1"/>
</dbReference>
<keyword evidence="8" id="KW-1185">Reference proteome</keyword>
<feature type="transmembrane region" description="Helical" evidence="6">
    <location>
        <begin position="268"/>
        <end position="290"/>
    </location>
</feature>
<dbReference type="InterPro" id="IPR052241">
    <property type="entry name" value="SLC66/Scramblase_ANY1"/>
</dbReference>
<dbReference type="GO" id="GO:0045332">
    <property type="term" value="P:phospholipid translocation"/>
    <property type="evidence" value="ECO:0007669"/>
    <property type="project" value="TreeGrafter"/>
</dbReference>
<feature type="region of interest" description="Disordered" evidence="5">
    <location>
        <begin position="393"/>
        <end position="428"/>
    </location>
</feature>
<dbReference type="Gene3D" id="1.20.1280.290">
    <property type="match status" value="2"/>
</dbReference>
<dbReference type="Proteomes" id="UP001224890">
    <property type="component" value="Unassembled WGS sequence"/>
</dbReference>
<protein>
    <recommendedName>
        <fullName evidence="9">PQ loop repeat protein</fullName>
    </recommendedName>
</protein>
<dbReference type="GO" id="GO:0005768">
    <property type="term" value="C:endosome"/>
    <property type="evidence" value="ECO:0007669"/>
    <property type="project" value="TreeGrafter"/>
</dbReference>
<dbReference type="EMBL" id="JAHMHR010000013">
    <property type="protein sequence ID" value="KAK1688103.1"/>
    <property type="molecule type" value="Genomic_DNA"/>
</dbReference>
<keyword evidence="2 6" id="KW-0812">Transmembrane</keyword>
<dbReference type="GO" id="GO:0005802">
    <property type="term" value="C:trans-Golgi network"/>
    <property type="evidence" value="ECO:0007669"/>
    <property type="project" value="TreeGrafter"/>
</dbReference>
<feature type="transmembrane region" description="Helical" evidence="6">
    <location>
        <begin position="138"/>
        <end position="160"/>
    </location>
</feature>
<comment type="subcellular location">
    <subcellularLocation>
        <location evidence="1">Membrane</location>
        <topology evidence="1">Multi-pass membrane protein</topology>
    </subcellularLocation>
</comment>
<dbReference type="SMART" id="SM00679">
    <property type="entry name" value="CTNS"/>
    <property type="match status" value="2"/>
</dbReference>
<dbReference type="GO" id="GO:0005829">
    <property type="term" value="C:cytosol"/>
    <property type="evidence" value="ECO:0007669"/>
    <property type="project" value="GOC"/>
</dbReference>
<dbReference type="GO" id="GO:0016020">
    <property type="term" value="C:membrane"/>
    <property type="evidence" value="ECO:0007669"/>
    <property type="project" value="UniProtKB-SubCell"/>
</dbReference>
<dbReference type="Pfam" id="PF04193">
    <property type="entry name" value="PQ-loop"/>
    <property type="match status" value="1"/>
</dbReference>
<comment type="caution">
    <text evidence="7">The sequence shown here is derived from an EMBL/GenBank/DDBJ whole genome shotgun (WGS) entry which is preliminary data.</text>
</comment>
<dbReference type="PANTHER" id="PTHR14856:SF9">
    <property type="entry name" value="PQ-LOOP REPEAT-CONTAINING PROTEIN 1"/>
    <property type="match status" value="1"/>
</dbReference>
<reference evidence="7" key="1">
    <citation type="submission" date="2021-06" db="EMBL/GenBank/DDBJ databases">
        <title>Comparative genomics, transcriptomics and evolutionary studies reveal genomic signatures of adaptation to plant cell wall in hemibiotrophic fungi.</title>
        <authorList>
            <consortium name="DOE Joint Genome Institute"/>
            <person name="Baroncelli R."/>
            <person name="Diaz J.F."/>
            <person name="Benocci T."/>
            <person name="Peng M."/>
            <person name="Battaglia E."/>
            <person name="Haridas S."/>
            <person name="Andreopoulos W."/>
            <person name="Labutti K."/>
            <person name="Pangilinan J."/>
            <person name="Floch G.L."/>
            <person name="Makela M.R."/>
            <person name="Henrissat B."/>
            <person name="Grigoriev I.V."/>
            <person name="Crouch J.A."/>
            <person name="De Vries R.P."/>
            <person name="Sukno S.A."/>
            <person name="Thon M.R."/>
        </authorList>
    </citation>
    <scope>NUCLEOTIDE SEQUENCE</scope>
    <source>
        <strain evidence="7">CBS 193.32</strain>
    </source>
</reference>
<dbReference type="GO" id="GO:0042147">
    <property type="term" value="P:retrograde transport, endosome to Golgi"/>
    <property type="evidence" value="ECO:0007669"/>
    <property type="project" value="TreeGrafter"/>
</dbReference>
<feature type="transmembrane region" description="Helical" evidence="6">
    <location>
        <begin position="172"/>
        <end position="195"/>
    </location>
</feature>
<evidence type="ECO:0000313" key="8">
    <source>
        <dbReference type="Proteomes" id="UP001224890"/>
    </source>
</evidence>
<sequence length="428" mass="47538">MPPSSIVLSGTEKGTRDIWQEGKGDISEKQAIRFSGGNTGKSIPVLASGLIGSPKTDTHLLQFLRSASTTLRLPARRVPLRHFSSFRRVRRLLGRLNPVPLSSQPHPTCFCAPDFASFRSNILRAAALAPSTAAIMRWLTSFAGYLAPIFLIMSPVLSYSDQALSMHKNKSSAGFSLDIPLIMLVASLLKIFYWPGARFDTALLIQALLMIVMQVILLKIALDHRLPPSAKGGEAATPFANVNDGPVFGAQRPYHFWQWRSPKPYWQFLLYLFIGLTVCELLLAPVRPVYQTYSMLIGYIGLSVEATLPLPQIFSNSRSKSCKGFRFSVLASWLIGDAMKMFWFFTSTTEIPWAFKLCGMFQAGCDSFLGVQYLMYGDGEKGEIKEHPMAQYPQYPNGVYKPPLPEHVSGRSSPAGRRTSSPFGKELR</sequence>
<evidence type="ECO:0000256" key="5">
    <source>
        <dbReference type="SAM" id="MobiDB-lite"/>
    </source>
</evidence>
<evidence type="ECO:0000313" key="7">
    <source>
        <dbReference type="EMBL" id="KAK1688103.1"/>
    </source>
</evidence>
<keyword evidence="4 6" id="KW-0472">Membrane</keyword>
<evidence type="ECO:0000256" key="6">
    <source>
        <dbReference type="SAM" id="Phobius"/>
    </source>
</evidence>
<proteinExistence type="predicted"/>